<gene>
    <name evidence="6" type="ORF">LEP48_05880</name>
</gene>
<proteinExistence type="inferred from homology"/>
<evidence type="ECO:0000313" key="7">
    <source>
        <dbReference type="Proteomes" id="UP001319870"/>
    </source>
</evidence>
<sequence>MPEHPRSLVVVLNYRGRADTLECVASLVEGSPAHTVLVVDNGSHDGVLDAVRDRWPATVATLQNGTNLGFAGGMNSGLRWAREHGYDVVTVLNNDTVVRPGTLDLLVARALAGQVAVSPAVRYRDGVRVWFAGGGLDPEDGLPHHLSDDAVARLHGTDPDGPYATDLLAGCCVTASAATWATVGDFDERFFLNFEDSEWSVRARRLGTRLEVEPRATVLHSVSASFVGAYSYLGAFYYARNSLLYTRLVGGGRTRTLRLLRRRVLPSPVRIARAEGWREGARKGAMVVAGIAAHSTRRYGRAPRWVEARAGRWTRG</sequence>
<dbReference type="Proteomes" id="UP001319870">
    <property type="component" value="Unassembled WGS sequence"/>
</dbReference>
<dbReference type="EMBL" id="JAIXCQ010000003">
    <property type="protein sequence ID" value="MCA5892884.1"/>
    <property type="molecule type" value="Genomic_DNA"/>
</dbReference>
<dbReference type="RefSeq" id="WP_225564645.1">
    <property type="nucleotide sequence ID" value="NZ_JAIXCQ010000003.1"/>
</dbReference>
<evidence type="ECO:0000256" key="1">
    <source>
        <dbReference type="ARBA" id="ARBA00004776"/>
    </source>
</evidence>
<keyword evidence="4" id="KW-0808">Transferase</keyword>
<organism evidence="6 7">
    <name type="scientific">Isoptericola luteus</name>
    <dbReference type="NCBI Taxonomy" id="2879484"/>
    <lineage>
        <taxon>Bacteria</taxon>
        <taxon>Bacillati</taxon>
        <taxon>Actinomycetota</taxon>
        <taxon>Actinomycetes</taxon>
        <taxon>Micrococcales</taxon>
        <taxon>Promicromonosporaceae</taxon>
        <taxon>Isoptericola</taxon>
    </lineage>
</organism>
<reference evidence="6 7" key="1">
    <citation type="submission" date="2021-09" db="EMBL/GenBank/DDBJ databases">
        <title>Isoptericola luteus sp. nov., a novel bacterium isolated from Harbin, the capital city of Heilongjiang province.</title>
        <authorList>
            <person name="Li J."/>
        </authorList>
    </citation>
    <scope>NUCLEOTIDE SEQUENCE [LARGE SCALE GENOMIC DNA]</scope>
    <source>
        <strain evidence="6 7">NEAU-Y5</strain>
    </source>
</reference>
<comment type="pathway">
    <text evidence="1">Cell wall biogenesis; cell wall polysaccharide biosynthesis.</text>
</comment>
<keyword evidence="7" id="KW-1185">Reference proteome</keyword>
<name>A0ABS7ZH05_9MICO</name>
<comment type="caution">
    <text evidence="6">The sequence shown here is derived from an EMBL/GenBank/DDBJ whole genome shotgun (WGS) entry which is preliminary data.</text>
</comment>
<evidence type="ECO:0000256" key="2">
    <source>
        <dbReference type="ARBA" id="ARBA00006739"/>
    </source>
</evidence>
<evidence type="ECO:0000313" key="6">
    <source>
        <dbReference type="EMBL" id="MCA5892884.1"/>
    </source>
</evidence>
<dbReference type="PANTHER" id="PTHR43179:SF12">
    <property type="entry name" value="GALACTOFURANOSYLTRANSFERASE GLFT2"/>
    <property type="match status" value="1"/>
</dbReference>
<evidence type="ECO:0000259" key="5">
    <source>
        <dbReference type="Pfam" id="PF00535"/>
    </source>
</evidence>
<keyword evidence="3" id="KW-0328">Glycosyltransferase</keyword>
<dbReference type="Gene3D" id="3.90.550.10">
    <property type="entry name" value="Spore Coat Polysaccharide Biosynthesis Protein SpsA, Chain A"/>
    <property type="match status" value="1"/>
</dbReference>
<accession>A0ABS7ZH05</accession>
<dbReference type="SUPFAM" id="SSF53448">
    <property type="entry name" value="Nucleotide-diphospho-sugar transferases"/>
    <property type="match status" value="1"/>
</dbReference>
<dbReference type="PANTHER" id="PTHR43179">
    <property type="entry name" value="RHAMNOSYLTRANSFERASE WBBL"/>
    <property type="match status" value="1"/>
</dbReference>
<dbReference type="InterPro" id="IPR029044">
    <property type="entry name" value="Nucleotide-diphossugar_trans"/>
</dbReference>
<dbReference type="InterPro" id="IPR001173">
    <property type="entry name" value="Glyco_trans_2-like"/>
</dbReference>
<comment type="similarity">
    <text evidence="2">Belongs to the glycosyltransferase 2 family.</text>
</comment>
<evidence type="ECO:0000256" key="3">
    <source>
        <dbReference type="ARBA" id="ARBA00022676"/>
    </source>
</evidence>
<protein>
    <submittedName>
        <fullName evidence="6">Glycosyltransferase family 2 protein</fullName>
    </submittedName>
</protein>
<evidence type="ECO:0000256" key="4">
    <source>
        <dbReference type="ARBA" id="ARBA00022679"/>
    </source>
</evidence>
<dbReference type="Pfam" id="PF00535">
    <property type="entry name" value="Glycos_transf_2"/>
    <property type="match status" value="1"/>
</dbReference>
<feature type="domain" description="Glycosyltransferase 2-like" evidence="5">
    <location>
        <begin position="9"/>
        <end position="128"/>
    </location>
</feature>